<protein>
    <submittedName>
        <fullName evidence="2">Uncharacterized protein</fullName>
    </submittedName>
</protein>
<dbReference type="AlphaFoldDB" id="A0A8C5X6G8"/>
<reference evidence="2" key="2">
    <citation type="submission" date="2025-09" db="UniProtKB">
        <authorList>
            <consortium name="Ensembl"/>
        </authorList>
    </citation>
    <scope>IDENTIFICATION</scope>
</reference>
<evidence type="ECO:0000313" key="3">
    <source>
        <dbReference type="Proteomes" id="UP000694560"/>
    </source>
</evidence>
<name>A0A8C5X6G8_9PASS</name>
<evidence type="ECO:0000313" key="2">
    <source>
        <dbReference type="Ensembl" id="ENSMCSP00000014370.1"/>
    </source>
</evidence>
<sequence length="130" mass="13859">MFSSPNNSVLHRRGGWQLWPWPPTPAVAVLGTVPALSPKNCVGKPSKIPPACRITPFPPNLGKPSKIPPACRIRPFPPNLGKPSKIPPACRITPFPPNLGKPSKIPPACRITPFPPNQSDDGELTAGSPK</sequence>
<proteinExistence type="predicted"/>
<feature type="region of interest" description="Disordered" evidence="1">
    <location>
        <begin position="77"/>
        <end position="130"/>
    </location>
</feature>
<evidence type="ECO:0000256" key="1">
    <source>
        <dbReference type="SAM" id="MobiDB-lite"/>
    </source>
</evidence>
<organism evidence="2 3">
    <name type="scientific">Malurus cyaneus samueli</name>
    <dbReference type="NCBI Taxonomy" id="2593467"/>
    <lineage>
        <taxon>Eukaryota</taxon>
        <taxon>Metazoa</taxon>
        <taxon>Chordata</taxon>
        <taxon>Craniata</taxon>
        <taxon>Vertebrata</taxon>
        <taxon>Euteleostomi</taxon>
        <taxon>Archelosauria</taxon>
        <taxon>Archosauria</taxon>
        <taxon>Dinosauria</taxon>
        <taxon>Saurischia</taxon>
        <taxon>Theropoda</taxon>
        <taxon>Coelurosauria</taxon>
        <taxon>Aves</taxon>
        <taxon>Neognathae</taxon>
        <taxon>Neoaves</taxon>
        <taxon>Telluraves</taxon>
        <taxon>Australaves</taxon>
        <taxon>Passeriformes</taxon>
        <taxon>Meliphagoidea</taxon>
        <taxon>Maluridae</taxon>
        <taxon>Malurus</taxon>
    </lineage>
</organism>
<dbReference type="Ensembl" id="ENSMCST00000014741.1">
    <property type="protein sequence ID" value="ENSMCSP00000014370.1"/>
    <property type="gene ID" value="ENSMCSG00000010151.1"/>
</dbReference>
<keyword evidence="3" id="KW-1185">Reference proteome</keyword>
<reference evidence="2" key="1">
    <citation type="submission" date="2025-08" db="UniProtKB">
        <authorList>
            <consortium name="Ensembl"/>
        </authorList>
    </citation>
    <scope>IDENTIFICATION</scope>
</reference>
<dbReference type="Proteomes" id="UP000694560">
    <property type="component" value="Unplaced"/>
</dbReference>
<accession>A0A8C5X6G8</accession>